<dbReference type="RefSeq" id="WP_331845351.1">
    <property type="nucleotide sequence ID" value="NZ_JAZHPZ010000002.1"/>
</dbReference>
<dbReference type="GO" id="GO:0016787">
    <property type="term" value="F:hydrolase activity"/>
    <property type="evidence" value="ECO:0007669"/>
    <property type="project" value="UniProtKB-KW"/>
</dbReference>
<proteinExistence type="predicted"/>
<dbReference type="Gene3D" id="3.30.1330.40">
    <property type="entry name" value="RutC-like"/>
    <property type="match status" value="1"/>
</dbReference>
<evidence type="ECO:0000313" key="1">
    <source>
        <dbReference type="EMBL" id="MEF2965109.1"/>
    </source>
</evidence>
<dbReference type="InterPro" id="IPR035959">
    <property type="entry name" value="RutC-like_sf"/>
</dbReference>
<gene>
    <name evidence="1" type="ORF">V3851_04630</name>
</gene>
<evidence type="ECO:0000313" key="2">
    <source>
        <dbReference type="Proteomes" id="UP001306950"/>
    </source>
</evidence>
<dbReference type="SUPFAM" id="SSF55298">
    <property type="entry name" value="YjgF-like"/>
    <property type="match status" value="1"/>
</dbReference>
<protein>
    <submittedName>
        <fullName evidence="1">RidA family protein</fullName>
        <ecNumber evidence="1">3.5.-.-</ecNumber>
    </submittedName>
</protein>
<comment type="caution">
    <text evidence="1">The sequence shown here is derived from an EMBL/GenBank/DDBJ whole genome shotgun (WGS) entry which is preliminary data.</text>
</comment>
<dbReference type="Proteomes" id="UP001306950">
    <property type="component" value="Unassembled WGS sequence"/>
</dbReference>
<keyword evidence="1" id="KW-0378">Hydrolase</keyword>
<reference evidence="1 2" key="1">
    <citation type="submission" date="2024-02" db="EMBL/GenBank/DDBJ databases">
        <title>A nitrogen-fixing paenibacillus bacterium.</title>
        <authorList>
            <person name="Zhang W.L."/>
            <person name="Chen S.F."/>
        </authorList>
    </citation>
    <scope>NUCLEOTIDE SEQUENCE [LARGE SCALE GENOMIC DNA]</scope>
    <source>
        <strain evidence="1 2">M1</strain>
    </source>
</reference>
<dbReference type="InterPro" id="IPR035709">
    <property type="entry name" value="YoaB-like"/>
</dbReference>
<sequence>MVERVTTPFSYSSAVVAGDYIFLGLHRGEGATFAEQIRDAIVYLDNTLRKCGASLDRIVKISVYLKHIADLPEMEKIFFDYFAKDHFPARMTTTTEFIDEDCLVMIDGIAYTPAASPSHT</sequence>
<keyword evidence="2" id="KW-1185">Reference proteome</keyword>
<accession>A0ABU7VMW7</accession>
<dbReference type="Pfam" id="PF01042">
    <property type="entry name" value="Ribonuc_L-PSP"/>
    <property type="match status" value="1"/>
</dbReference>
<dbReference type="EMBL" id="JAZHPZ010000002">
    <property type="protein sequence ID" value="MEF2965109.1"/>
    <property type="molecule type" value="Genomic_DNA"/>
</dbReference>
<dbReference type="PANTHER" id="PTHR47328:SF1">
    <property type="entry name" value="RUTC FAMILY PROTEIN YOAB"/>
    <property type="match status" value="1"/>
</dbReference>
<dbReference type="InterPro" id="IPR006175">
    <property type="entry name" value="YjgF/YER057c/UK114"/>
</dbReference>
<dbReference type="PANTHER" id="PTHR47328">
    <property type="match status" value="1"/>
</dbReference>
<dbReference type="CDD" id="cd00448">
    <property type="entry name" value="YjgF_YER057c_UK114_family"/>
    <property type="match status" value="1"/>
</dbReference>
<organism evidence="1 2">
    <name type="scientific">Paenibacillus haidiansis</name>
    <dbReference type="NCBI Taxonomy" id="1574488"/>
    <lineage>
        <taxon>Bacteria</taxon>
        <taxon>Bacillati</taxon>
        <taxon>Bacillota</taxon>
        <taxon>Bacilli</taxon>
        <taxon>Bacillales</taxon>
        <taxon>Paenibacillaceae</taxon>
        <taxon>Paenibacillus</taxon>
    </lineage>
</organism>
<name>A0ABU7VMW7_9BACL</name>
<dbReference type="EC" id="3.5.-.-" evidence="1"/>